<keyword evidence="1" id="KW-0732">Signal</keyword>
<name>A0A126UZE0_9RHOB</name>
<evidence type="ECO:0000313" key="3">
    <source>
        <dbReference type="Proteomes" id="UP000070371"/>
    </source>
</evidence>
<dbReference type="RefSeq" id="WP_039001424.1">
    <property type="nucleotide sequence ID" value="NZ_CP014327.1"/>
</dbReference>
<dbReference type="KEGG" id="hat:RC74_09330"/>
<accession>A0A126UZE0</accession>
<organism evidence="2 3">
    <name type="scientific">Falsihalocynthiibacter arcticus</name>
    <dbReference type="NCBI Taxonomy" id="1579316"/>
    <lineage>
        <taxon>Bacteria</taxon>
        <taxon>Pseudomonadati</taxon>
        <taxon>Pseudomonadota</taxon>
        <taxon>Alphaproteobacteria</taxon>
        <taxon>Rhodobacterales</taxon>
        <taxon>Roseobacteraceae</taxon>
        <taxon>Falsihalocynthiibacter</taxon>
    </lineage>
</organism>
<feature type="chain" id="PRO_5007443449" evidence="1">
    <location>
        <begin position="30"/>
        <end position="230"/>
    </location>
</feature>
<dbReference type="STRING" id="1579316.RC74_09330"/>
<dbReference type="Proteomes" id="UP000070371">
    <property type="component" value="Chromosome"/>
</dbReference>
<sequence length="230" mass="24396">MGLRAPLAHWVVLVAFAAGISLVAGSAPAAPLTAQEAAATAISRCANLPEVKLPYSTTLLDEGWQRVENTKTLPDILTASNLIATLDPAATKASVQTAQFLTMSVLGGSNLAPNQPVYQLGDVFFAPLGLETKKPWCVLAGPSWLAILAEETLTQTLVPWTGLPDVPSRRLLRESTERSRILLSEIDVQTITDLLTPIEETDGALAKTPALFAVNITITTTPMSLGKLSE</sequence>
<gene>
    <name evidence="2" type="ORF">RC74_09330</name>
</gene>
<dbReference type="OrthoDB" id="7877293at2"/>
<reference evidence="2 3" key="1">
    <citation type="submission" date="2016-02" db="EMBL/GenBank/DDBJ databases">
        <title>Complete genome sequence of Halocynthiibacter arcticus PAMC 20958t from arctic marine sediment.</title>
        <authorList>
            <person name="Lee Y.M."/>
            <person name="Baek K."/>
            <person name="Lee H.K."/>
            <person name="Shin S.C."/>
        </authorList>
    </citation>
    <scope>NUCLEOTIDE SEQUENCE [LARGE SCALE GENOMIC DNA]</scope>
    <source>
        <strain evidence="2">PAMC 20958</strain>
    </source>
</reference>
<protein>
    <submittedName>
        <fullName evidence="2">Uncharacterized protein</fullName>
    </submittedName>
</protein>
<evidence type="ECO:0000313" key="2">
    <source>
        <dbReference type="EMBL" id="AML51431.1"/>
    </source>
</evidence>
<dbReference type="EMBL" id="CP014327">
    <property type="protein sequence ID" value="AML51431.1"/>
    <property type="molecule type" value="Genomic_DNA"/>
</dbReference>
<keyword evidence="3" id="KW-1185">Reference proteome</keyword>
<proteinExistence type="predicted"/>
<evidence type="ECO:0000256" key="1">
    <source>
        <dbReference type="SAM" id="SignalP"/>
    </source>
</evidence>
<feature type="signal peptide" evidence="1">
    <location>
        <begin position="1"/>
        <end position="29"/>
    </location>
</feature>
<dbReference type="AlphaFoldDB" id="A0A126UZE0"/>